<dbReference type="STRING" id="1349421.OI18_08140"/>
<dbReference type="GO" id="GO:0016787">
    <property type="term" value="F:hydrolase activity"/>
    <property type="evidence" value="ECO:0007669"/>
    <property type="project" value="InterPro"/>
</dbReference>
<feature type="domain" description="Pyrrolo-quinoline quinone repeat" evidence="3">
    <location>
        <begin position="533"/>
        <end position="598"/>
    </location>
</feature>
<keyword evidence="1" id="KW-0732">Signal</keyword>
<dbReference type="Gene3D" id="3.60.21.10">
    <property type="match status" value="1"/>
</dbReference>
<dbReference type="OrthoDB" id="9816081at2"/>
<organism evidence="4 5">
    <name type="scientific">Flavihumibacter solisilvae</name>
    <dbReference type="NCBI Taxonomy" id="1349421"/>
    <lineage>
        <taxon>Bacteria</taxon>
        <taxon>Pseudomonadati</taxon>
        <taxon>Bacteroidota</taxon>
        <taxon>Chitinophagia</taxon>
        <taxon>Chitinophagales</taxon>
        <taxon>Chitinophagaceae</taxon>
        <taxon>Flavihumibacter</taxon>
    </lineage>
</organism>
<evidence type="ECO:0000259" key="3">
    <source>
        <dbReference type="Pfam" id="PF13360"/>
    </source>
</evidence>
<proteinExistence type="predicted"/>
<name>A0A0C1LI88_9BACT</name>
<dbReference type="SUPFAM" id="SSF56300">
    <property type="entry name" value="Metallo-dependent phosphatases"/>
    <property type="match status" value="1"/>
</dbReference>
<dbReference type="EMBL" id="JSVC01000009">
    <property type="protein sequence ID" value="KIC95068.1"/>
    <property type="molecule type" value="Genomic_DNA"/>
</dbReference>
<dbReference type="InterPro" id="IPR004843">
    <property type="entry name" value="Calcineurin-like_PHP"/>
</dbReference>
<protein>
    <submittedName>
        <fullName evidence="4">Uncharacterized protein</fullName>
    </submittedName>
</protein>
<feature type="domain" description="Pyrrolo-quinoline quinone repeat" evidence="3">
    <location>
        <begin position="317"/>
        <end position="456"/>
    </location>
</feature>
<evidence type="ECO:0000259" key="2">
    <source>
        <dbReference type="Pfam" id="PF00149"/>
    </source>
</evidence>
<dbReference type="Proteomes" id="UP000031408">
    <property type="component" value="Unassembled WGS sequence"/>
</dbReference>
<dbReference type="InterPro" id="IPR015943">
    <property type="entry name" value="WD40/YVTN_repeat-like_dom_sf"/>
</dbReference>
<dbReference type="SUPFAM" id="SSF50998">
    <property type="entry name" value="Quinoprotein alcohol dehydrogenase-like"/>
    <property type="match status" value="1"/>
</dbReference>
<sequence>MKKSKLLLAFLLLANCLGYAQTATEKPLRFAFLTDLHVSPGIDSESGLESIVDEINRTPFDFVVVTGDVSNTGSNAELESVKRILTRLKHPFHVLPGNHETNWSESAGKTFLDHWKNDRFSFNHGRYFFIGFNTGPYLKMGDGHVKQEDLLWLKRELAEKLKPGMDVVSLAHYPIGDGLDNWFDVTAILKQYPTKLILCGHGHRLSLHNFDGITGVMGRSSLPKNTAGLGYNIITLQNDSVQIEEKIVGEAKPRLFQHMSLAENKALQKKISGPAPDYSINEKYAKHAPKFSYQDNASLFTAAVPAGKKAITFGTSDGNLKLIDATTGKLLWKDSVFGSIYTNPLYTGEYIIAGTISGQLIAWNQKNGTRAWTLEFNEPLISEPIQHNNLIYLGVGSGTMYCMDARDGKIIWSYKGIEGQLQARPALSKDGKQLVFGAWDTHLYCLNATNGELKWKWNNGSRAKLYSPGNVVPAIAGNKVIIVAPDRYMTAIDLQTGKTIWRNNQYRVRESLGISADGQTVYAKTMMDTVIAVATSPDTMQVKWIVNAAFGYEHNPCPITVHNGVVFTGTKNGELVAIDEKKGQMLWKYKAGNSSINAIRTGKKDEIWISLIEGKIQRFNQSL</sequence>
<dbReference type="InterPro" id="IPR002372">
    <property type="entry name" value="PQQ_rpt_dom"/>
</dbReference>
<comment type="caution">
    <text evidence="4">The sequence shown here is derived from an EMBL/GenBank/DDBJ whole genome shotgun (WGS) entry which is preliminary data.</text>
</comment>
<feature type="signal peptide" evidence="1">
    <location>
        <begin position="1"/>
        <end position="20"/>
    </location>
</feature>
<reference evidence="4 5" key="1">
    <citation type="submission" date="2014-11" db="EMBL/GenBank/DDBJ databases">
        <title>Genome sequence of Flavihumibacter solisilvae 3-3.</title>
        <authorList>
            <person name="Zhou G."/>
            <person name="Li M."/>
            <person name="Wang G."/>
        </authorList>
    </citation>
    <scope>NUCLEOTIDE SEQUENCE [LARGE SCALE GENOMIC DNA]</scope>
    <source>
        <strain evidence="4 5">3-3</strain>
    </source>
</reference>
<dbReference type="InterPro" id="IPR011047">
    <property type="entry name" value="Quinoprotein_ADH-like_sf"/>
</dbReference>
<dbReference type="Pfam" id="PF00149">
    <property type="entry name" value="Metallophos"/>
    <property type="match status" value="1"/>
</dbReference>
<dbReference type="InterPro" id="IPR029052">
    <property type="entry name" value="Metallo-depent_PP-like"/>
</dbReference>
<evidence type="ECO:0000256" key="1">
    <source>
        <dbReference type="SAM" id="SignalP"/>
    </source>
</evidence>
<dbReference type="Gene3D" id="2.130.10.10">
    <property type="entry name" value="YVTN repeat-like/Quinoprotein amine dehydrogenase"/>
    <property type="match status" value="1"/>
</dbReference>
<dbReference type="PANTHER" id="PTHR34512">
    <property type="entry name" value="CELL SURFACE PROTEIN"/>
    <property type="match status" value="1"/>
</dbReference>
<keyword evidence="5" id="KW-1185">Reference proteome</keyword>
<dbReference type="SMART" id="SM00564">
    <property type="entry name" value="PQQ"/>
    <property type="match status" value="6"/>
</dbReference>
<dbReference type="PANTHER" id="PTHR34512:SF30">
    <property type="entry name" value="OUTER MEMBRANE PROTEIN ASSEMBLY FACTOR BAMB"/>
    <property type="match status" value="1"/>
</dbReference>
<evidence type="ECO:0000313" key="4">
    <source>
        <dbReference type="EMBL" id="KIC95068.1"/>
    </source>
</evidence>
<dbReference type="RefSeq" id="WP_039139244.1">
    <property type="nucleotide sequence ID" value="NZ_JSVC01000009.1"/>
</dbReference>
<dbReference type="Pfam" id="PF13360">
    <property type="entry name" value="PQQ_2"/>
    <property type="match status" value="2"/>
</dbReference>
<dbReference type="InterPro" id="IPR018391">
    <property type="entry name" value="PQQ_b-propeller_rpt"/>
</dbReference>
<gene>
    <name evidence="4" type="ORF">OI18_08140</name>
</gene>
<feature type="chain" id="PRO_5002135664" evidence="1">
    <location>
        <begin position="21"/>
        <end position="623"/>
    </location>
</feature>
<feature type="domain" description="Calcineurin-like phosphoesterase" evidence="2">
    <location>
        <begin position="28"/>
        <end position="204"/>
    </location>
</feature>
<accession>A0A0C1LI88</accession>
<dbReference type="AlphaFoldDB" id="A0A0C1LI88"/>
<evidence type="ECO:0000313" key="5">
    <source>
        <dbReference type="Proteomes" id="UP000031408"/>
    </source>
</evidence>